<proteinExistence type="predicted"/>
<feature type="chain" id="PRO_5043847252" evidence="1">
    <location>
        <begin position="22"/>
        <end position="408"/>
    </location>
</feature>
<feature type="signal peptide" evidence="1">
    <location>
        <begin position="1"/>
        <end position="21"/>
    </location>
</feature>
<dbReference type="InterPro" id="IPR010870">
    <property type="entry name" value="Porin_O/P"/>
</dbReference>
<organism evidence="2 3">
    <name type="scientific">Stenotrophomonas maltophilia</name>
    <name type="common">Pseudomonas maltophilia</name>
    <name type="synonym">Xanthomonas maltophilia</name>
    <dbReference type="NCBI Taxonomy" id="40324"/>
    <lineage>
        <taxon>Bacteria</taxon>
        <taxon>Pseudomonadati</taxon>
        <taxon>Pseudomonadota</taxon>
        <taxon>Gammaproteobacteria</taxon>
        <taxon>Lysobacterales</taxon>
        <taxon>Lysobacteraceae</taxon>
        <taxon>Stenotrophomonas</taxon>
        <taxon>Stenotrophomonas maltophilia group</taxon>
    </lineage>
</organism>
<protein>
    <submittedName>
        <fullName evidence="2">Porin</fullName>
    </submittedName>
</protein>
<dbReference type="Pfam" id="PF07396">
    <property type="entry name" value="Porin_O_P"/>
    <property type="match status" value="1"/>
</dbReference>
<dbReference type="Proteomes" id="UP000515598">
    <property type="component" value="Chromosome"/>
</dbReference>
<evidence type="ECO:0000313" key="2">
    <source>
        <dbReference type="EMBL" id="QNG79137.1"/>
    </source>
</evidence>
<gene>
    <name evidence="2" type="ORF">GPNADHDJ_03368</name>
</gene>
<dbReference type="InterPro" id="IPR023614">
    <property type="entry name" value="Porin_dom_sf"/>
</dbReference>
<keyword evidence="1" id="KW-0732">Signal</keyword>
<sequence>MRPNPTLLALSLAALPAFASAADFDNWPTKYTFGDGTELAATANIAYDYNDFSSASGLEDDDAMRRKEFGATLKKKGVYDAMVYYDFQADTWLDVFVRFESKAFFGRDVGRFRFGYMKTPVGLDANTSSRAGSFLETSLPVQAFYEGRRTGVEWVLERPQYLLQAGAYGGKDLQGDNPGTTQAVRAVWTPVKAPGDVIHLGLAYSQENPRGYSDGRDVHHEASARLRARPEAGLTDIRYVDSGALVTADQIRRTGLEGIWIRGPFSLQAEALRATVTRHDGKPDFTGSGQYAMASWVLTGESRPYNAGAVANIKPAHNYGAVELVARYSRLDLDDGDILGGRQHDLTLGANWYLTSHFKFQANYVKVDASRRGVHSTPEIFELRAQMHFCPLPRQTPAGVHATPAGPA</sequence>
<evidence type="ECO:0000313" key="3">
    <source>
        <dbReference type="Proteomes" id="UP000515598"/>
    </source>
</evidence>
<name>A0AAX1IIJ2_STEMA</name>
<evidence type="ECO:0000256" key="1">
    <source>
        <dbReference type="SAM" id="SignalP"/>
    </source>
</evidence>
<dbReference type="EMBL" id="CP060025">
    <property type="protein sequence ID" value="QNG79137.1"/>
    <property type="molecule type" value="Genomic_DNA"/>
</dbReference>
<reference evidence="2 3" key="1">
    <citation type="submission" date="2020-08" db="EMBL/GenBank/DDBJ databases">
        <title>Phenotypic and transcriptomic analysis of seven clinical Stenotrophomonas maltophilia isolates identify a small set of shared and commonly regulated genes involved in biofilm lifestyle.</title>
        <authorList>
            <person name="Alio I."/>
            <person name="Gudzuhn M."/>
            <person name="Streit W."/>
        </authorList>
    </citation>
    <scope>NUCLEOTIDE SEQUENCE [LARGE SCALE GENOMIC DNA]</scope>
    <source>
        <strain evidence="2 3">UHH_SKK55</strain>
    </source>
</reference>
<dbReference type="Gene3D" id="2.40.160.10">
    <property type="entry name" value="Porin"/>
    <property type="match status" value="1"/>
</dbReference>
<accession>A0AAX1IIJ2</accession>
<dbReference type="AlphaFoldDB" id="A0AAX1IIJ2"/>
<dbReference type="SUPFAM" id="SSF56935">
    <property type="entry name" value="Porins"/>
    <property type="match status" value="1"/>
</dbReference>